<comment type="caution">
    <text evidence="1">The sequence shown here is derived from an EMBL/GenBank/DDBJ whole genome shotgun (WGS) entry which is preliminary data.</text>
</comment>
<organism evidence="1 2">
    <name type="scientific">Manihot esculenta</name>
    <name type="common">Cassava</name>
    <name type="synonym">Jatropha manihot</name>
    <dbReference type="NCBI Taxonomy" id="3983"/>
    <lineage>
        <taxon>Eukaryota</taxon>
        <taxon>Viridiplantae</taxon>
        <taxon>Streptophyta</taxon>
        <taxon>Embryophyta</taxon>
        <taxon>Tracheophyta</taxon>
        <taxon>Spermatophyta</taxon>
        <taxon>Magnoliopsida</taxon>
        <taxon>eudicotyledons</taxon>
        <taxon>Gunneridae</taxon>
        <taxon>Pentapetalae</taxon>
        <taxon>rosids</taxon>
        <taxon>fabids</taxon>
        <taxon>Malpighiales</taxon>
        <taxon>Euphorbiaceae</taxon>
        <taxon>Crotonoideae</taxon>
        <taxon>Manihoteae</taxon>
        <taxon>Manihot</taxon>
    </lineage>
</organism>
<dbReference type="Proteomes" id="UP000091857">
    <property type="component" value="Chromosome 2"/>
</dbReference>
<evidence type="ECO:0000313" key="1">
    <source>
        <dbReference type="EMBL" id="KAG8660174.1"/>
    </source>
</evidence>
<gene>
    <name evidence="1" type="ORF">MANES_02G125950v8</name>
</gene>
<evidence type="ECO:0000313" key="2">
    <source>
        <dbReference type="Proteomes" id="UP000091857"/>
    </source>
</evidence>
<protein>
    <submittedName>
        <fullName evidence="1">Uncharacterized protein</fullName>
    </submittedName>
</protein>
<proteinExistence type="predicted"/>
<keyword evidence="2" id="KW-1185">Reference proteome</keyword>
<sequence length="1009" mass="116063">MQEKAGQGTFSGTFGGRKSLQSRKSGRFGGTFGGRNSQTEAKLMHVRRHLRRPKVSDRAETPTFGGKLRQPKAASQAMFGGRNSLRLPNLYYFLKSEGVDLWDIVENGPFFPTRFIDGNQEQKPKSEWSELEKRRVALNDKAIHILFCALSRSEYNKVCMKSTAKEIWDALVVTHEGTNQVKENKMESLIYQYELFKMKSDETISQMYDRFIEIIGGMKSLGKTFTNEELVKKILRCLPKEWLPKVTSLKDAKDLTKVQLDELLGNLIDYEMTLKREQVEEPSKMKKNIALRVASEDTSEEEEEISEEELALVTRRIRKLLLQNKRFIPRKNFRKEKGESSKKEVVICYECNKPGHYKVDCPKLKKPIKKFKKKAFKATWDESSDSEEEEESSDEVTTLDDFTLNDDDVEFSYDELIGALKLMNDELEKSHRKNKILKCELASFKKESENSPKEPLPSNDSLQKSLDELSLENKNLKNEILELKNSLSKFLKGKDKLDEILDSQRSPSIKYGLGYDKSTQANFSKTVFVKATNSHEPKVSSSNGNMPKDSSSDLSMRNAPTRNAHVHQSTSYNTHIRHTPRQAAYKRNDHYRTHTYSSQNHHSNHISCSHVFNKQRRNGHMRNGHMRTQTYSLTYGPRVCLKSSKIESKWYLDSGCSRHMTGNSNHFISLEKKDGSGQVTFGDNGKGKIVGIGKVVDGLKHNLLSVSQFCDKGCRVIFEPKSCFVSRMSDNKILFVAMTNQDMKCFVRLSHASMDLLKNLSKDELDKVCDACQMGKQVKSSFKAINKVISSRPLQLLHMDLFGPTRVASLGGMHYGFVIVDDYSRYTWVVFLAHKDDCFDAFKSFTKKVQNEKDFQISSIRNDHVFCNKLGITHNFSSPRTPQQNDMGRTMLREYNLPTYFWAEAINTDWYVSNRLWNGRKPRISYFKVFGCKCFILNNKDNLGKFDSKTDEGIFLGYSISSKSYRVFNKRTLIVEESMHVVFDESNPFAPRKEILNLMEIKVNPRRIQ</sequence>
<dbReference type="EMBL" id="CM004388">
    <property type="protein sequence ID" value="KAG8660174.1"/>
    <property type="molecule type" value="Genomic_DNA"/>
</dbReference>
<name>A0ACB7I7I7_MANES</name>
<reference evidence="2" key="1">
    <citation type="journal article" date="2016" name="Nat. Biotechnol.">
        <title>Sequencing wild and cultivated cassava and related species reveals extensive interspecific hybridization and genetic diversity.</title>
        <authorList>
            <person name="Bredeson J.V."/>
            <person name="Lyons J.B."/>
            <person name="Prochnik S.E."/>
            <person name="Wu G.A."/>
            <person name="Ha C.M."/>
            <person name="Edsinger-Gonzales E."/>
            <person name="Grimwood J."/>
            <person name="Schmutz J."/>
            <person name="Rabbi I.Y."/>
            <person name="Egesi C."/>
            <person name="Nauluvula P."/>
            <person name="Lebot V."/>
            <person name="Ndunguru J."/>
            <person name="Mkamilo G."/>
            <person name="Bart R.S."/>
            <person name="Setter T.L."/>
            <person name="Gleadow R.M."/>
            <person name="Kulakow P."/>
            <person name="Ferguson M.E."/>
            <person name="Rounsley S."/>
            <person name="Rokhsar D.S."/>
        </authorList>
    </citation>
    <scope>NUCLEOTIDE SEQUENCE [LARGE SCALE GENOMIC DNA]</scope>
    <source>
        <strain evidence="2">cv. AM560-2</strain>
    </source>
</reference>
<accession>A0ACB7I7I7</accession>